<proteinExistence type="predicted"/>
<keyword evidence="1" id="KW-0479">Metal-binding</keyword>
<dbReference type="Proteomes" id="UP000243459">
    <property type="component" value="Chromosome 7"/>
</dbReference>
<dbReference type="EMBL" id="CM007387">
    <property type="protein sequence ID" value="ONK63520.1"/>
    <property type="molecule type" value="Genomic_DNA"/>
</dbReference>
<gene>
    <name evidence="3" type="ORF">A4U43_C07F16070</name>
</gene>
<dbReference type="GO" id="GO:0008270">
    <property type="term" value="F:zinc ion binding"/>
    <property type="evidence" value="ECO:0007669"/>
    <property type="project" value="UniProtKB-KW"/>
</dbReference>
<evidence type="ECO:0000256" key="1">
    <source>
        <dbReference type="PROSITE-ProRule" id="PRU00042"/>
    </source>
</evidence>
<keyword evidence="4" id="KW-1185">Reference proteome</keyword>
<dbReference type="PROSITE" id="PS50157">
    <property type="entry name" value="ZINC_FINGER_C2H2_2"/>
    <property type="match status" value="1"/>
</dbReference>
<reference evidence="4" key="1">
    <citation type="journal article" date="2017" name="Nat. Commun.">
        <title>The asparagus genome sheds light on the origin and evolution of a young Y chromosome.</title>
        <authorList>
            <person name="Harkess A."/>
            <person name="Zhou J."/>
            <person name="Xu C."/>
            <person name="Bowers J.E."/>
            <person name="Van der Hulst R."/>
            <person name="Ayyampalayam S."/>
            <person name="Mercati F."/>
            <person name="Riccardi P."/>
            <person name="McKain M.R."/>
            <person name="Kakrana A."/>
            <person name="Tang H."/>
            <person name="Ray J."/>
            <person name="Groenendijk J."/>
            <person name="Arikit S."/>
            <person name="Mathioni S.M."/>
            <person name="Nakano M."/>
            <person name="Shan H."/>
            <person name="Telgmann-Rauber A."/>
            <person name="Kanno A."/>
            <person name="Yue Z."/>
            <person name="Chen H."/>
            <person name="Li W."/>
            <person name="Chen Y."/>
            <person name="Xu X."/>
            <person name="Zhang Y."/>
            <person name="Luo S."/>
            <person name="Chen H."/>
            <person name="Gao J."/>
            <person name="Mao Z."/>
            <person name="Pires J.C."/>
            <person name="Luo M."/>
            <person name="Kudrna D."/>
            <person name="Wing R.A."/>
            <person name="Meyers B.C."/>
            <person name="Yi K."/>
            <person name="Kong H."/>
            <person name="Lavrijsen P."/>
            <person name="Sunseri F."/>
            <person name="Falavigna A."/>
            <person name="Ye Y."/>
            <person name="Leebens-Mack J.H."/>
            <person name="Chen G."/>
        </authorList>
    </citation>
    <scope>NUCLEOTIDE SEQUENCE [LARGE SCALE GENOMIC DNA]</scope>
    <source>
        <strain evidence="4">cv. DH0086</strain>
    </source>
</reference>
<evidence type="ECO:0000313" key="3">
    <source>
        <dbReference type="EMBL" id="ONK63520.1"/>
    </source>
</evidence>
<dbReference type="Gramene" id="ONK63520">
    <property type="protein sequence ID" value="ONK63520"/>
    <property type="gene ID" value="A4U43_C07F16070"/>
</dbReference>
<organism evidence="3 4">
    <name type="scientific">Asparagus officinalis</name>
    <name type="common">Garden asparagus</name>
    <dbReference type="NCBI Taxonomy" id="4686"/>
    <lineage>
        <taxon>Eukaryota</taxon>
        <taxon>Viridiplantae</taxon>
        <taxon>Streptophyta</taxon>
        <taxon>Embryophyta</taxon>
        <taxon>Tracheophyta</taxon>
        <taxon>Spermatophyta</taxon>
        <taxon>Magnoliopsida</taxon>
        <taxon>Liliopsida</taxon>
        <taxon>Asparagales</taxon>
        <taxon>Asparagaceae</taxon>
        <taxon>Asparagoideae</taxon>
        <taxon>Asparagus</taxon>
    </lineage>
</organism>
<sequence length="143" mass="15974">MTPQNSTANDLPCTCCKRKFSTHQALGAHQKAHEIKQIILQKKQPWSRARRSHVGLCTSCMGGSAFGRQVTSAIEQAYLMRLRQLAVLRRKNHSEEPGNDDAAVAGVGWFSVIIIIIGAEGTRFPTIVLLNYFSFFHEVLYIS</sequence>
<feature type="domain" description="C2H2-type" evidence="2">
    <location>
        <begin position="11"/>
        <end position="38"/>
    </location>
</feature>
<protein>
    <recommendedName>
        <fullName evidence="2">C2H2-type domain-containing protein</fullName>
    </recommendedName>
</protein>
<dbReference type="AlphaFoldDB" id="A0A5P1EHI3"/>
<accession>A0A5P1EHI3</accession>
<dbReference type="InterPro" id="IPR013087">
    <property type="entry name" value="Znf_C2H2_type"/>
</dbReference>
<evidence type="ECO:0000313" key="4">
    <source>
        <dbReference type="Proteomes" id="UP000243459"/>
    </source>
</evidence>
<name>A0A5P1EHI3_ASPOF</name>
<dbReference type="PROSITE" id="PS00028">
    <property type="entry name" value="ZINC_FINGER_C2H2_1"/>
    <property type="match status" value="1"/>
</dbReference>
<keyword evidence="1" id="KW-0863">Zinc-finger</keyword>
<keyword evidence="1" id="KW-0862">Zinc</keyword>
<evidence type="ECO:0000259" key="2">
    <source>
        <dbReference type="PROSITE" id="PS50157"/>
    </source>
</evidence>